<organism evidence="2 3">
    <name type="scientific">Methylobacterium planeticum</name>
    <dbReference type="NCBI Taxonomy" id="2615211"/>
    <lineage>
        <taxon>Bacteria</taxon>
        <taxon>Pseudomonadati</taxon>
        <taxon>Pseudomonadota</taxon>
        <taxon>Alphaproteobacteria</taxon>
        <taxon>Hyphomicrobiales</taxon>
        <taxon>Methylobacteriaceae</taxon>
        <taxon>Methylobacterium</taxon>
    </lineage>
</organism>
<gene>
    <name evidence="2" type="ORF">F6X51_15495</name>
</gene>
<dbReference type="EMBL" id="VZZJ01000013">
    <property type="protein sequence ID" value="KAB1072398.1"/>
    <property type="molecule type" value="Genomic_DNA"/>
</dbReference>
<proteinExistence type="predicted"/>
<dbReference type="Proteomes" id="UP000441523">
    <property type="component" value="Unassembled WGS sequence"/>
</dbReference>
<evidence type="ECO:0000256" key="1">
    <source>
        <dbReference type="SAM" id="MobiDB-lite"/>
    </source>
</evidence>
<comment type="caution">
    <text evidence="2">The sequence shown here is derived from an EMBL/GenBank/DDBJ whole genome shotgun (WGS) entry which is preliminary data.</text>
</comment>
<reference evidence="2 3" key="1">
    <citation type="submission" date="2019-09" db="EMBL/GenBank/DDBJ databases">
        <title>YIM 132548 draft genome.</title>
        <authorList>
            <person name="Jiang L."/>
        </authorList>
    </citation>
    <scope>NUCLEOTIDE SEQUENCE [LARGE SCALE GENOMIC DNA]</scope>
    <source>
        <strain evidence="2 3">YIM 132548</strain>
    </source>
</reference>
<feature type="region of interest" description="Disordered" evidence="1">
    <location>
        <begin position="1"/>
        <end position="71"/>
    </location>
</feature>
<sequence length="71" mass="7920">MANDNRSGHARSISMSDFNARAKRIAEQTAAIEKPEKAPSNRSRRTPFKPEPQKPETEAEAQPAEEAEREA</sequence>
<name>A0A6N6MNF4_9HYPH</name>
<dbReference type="RefSeq" id="WP_150964590.1">
    <property type="nucleotide sequence ID" value="NZ_VZZJ01000013.1"/>
</dbReference>
<evidence type="ECO:0000313" key="3">
    <source>
        <dbReference type="Proteomes" id="UP000441523"/>
    </source>
</evidence>
<protein>
    <submittedName>
        <fullName evidence="2">Uncharacterized protein</fullName>
    </submittedName>
</protein>
<accession>A0A6N6MNF4</accession>
<dbReference type="AlphaFoldDB" id="A0A6N6MNF4"/>
<evidence type="ECO:0000313" key="2">
    <source>
        <dbReference type="EMBL" id="KAB1072398.1"/>
    </source>
</evidence>
<keyword evidence="3" id="KW-1185">Reference proteome</keyword>